<evidence type="ECO:0000256" key="6">
    <source>
        <dbReference type="SAM" id="MobiDB-lite"/>
    </source>
</evidence>
<evidence type="ECO:0000313" key="9">
    <source>
        <dbReference type="Proteomes" id="UP000000740"/>
    </source>
</evidence>
<dbReference type="InterPro" id="IPR015421">
    <property type="entry name" value="PyrdxlP-dep_Trfase_major"/>
</dbReference>
<dbReference type="PANTHER" id="PTHR21152">
    <property type="entry name" value="AMINOTRANSFERASE CLASS V"/>
    <property type="match status" value="1"/>
</dbReference>
<dbReference type="KEGG" id="hla:Hlac_1765"/>
<evidence type="ECO:0000259" key="7">
    <source>
        <dbReference type="Pfam" id="PF00266"/>
    </source>
</evidence>
<dbReference type="InterPro" id="IPR015422">
    <property type="entry name" value="PyrdxlP-dep_Trfase_small"/>
</dbReference>
<organism evidence="8 9">
    <name type="scientific">Halorubrum lacusprofundi (strain ATCC 49239 / DSM 5036 / JCM 8891 / ACAM 34)</name>
    <dbReference type="NCBI Taxonomy" id="416348"/>
    <lineage>
        <taxon>Archaea</taxon>
        <taxon>Methanobacteriati</taxon>
        <taxon>Methanobacteriota</taxon>
        <taxon>Stenosarchaea group</taxon>
        <taxon>Halobacteria</taxon>
        <taxon>Halobacteriales</taxon>
        <taxon>Haloferacaceae</taxon>
        <taxon>Halorubrum</taxon>
    </lineage>
</organism>
<dbReference type="Gene3D" id="3.40.640.10">
    <property type="entry name" value="Type I PLP-dependent aspartate aminotransferase-like (Major domain)"/>
    <property type="match status" value="1"/>
</dbReference>
<dbReference type="EC" id="2.6.1.44" evidence="8"/>
<dbReference type="PANTHER" id="PTHR21152:SF40">
    <property type="entry name" value="ALANINE--GLYOXYLATE AMINOTRANSFERASE"/>
    <property type="match status" value="1"/>
</dbReference>
<feature type="domain" description="Aminotransferase class V" evidence="7">
    <location>
        <begin position="49"/>
        <end position="349"/>
    </location>
</feature>
<dbReference type="FunFam" id="3.40.640.10:FF:000027">
    <property type="entry name" value="Serine--pyruvate aminotransferase, mitochondrial"/>
    <property type="match status" value="1"/>
</dbReference>
<evidence type="ECO:0000256" key="3">
    <source>
        <dbReference type="ARBA" id="ARBA00022576"/>
    </source>
</evidence>
<dbReference type="Gene3D" id="3.90.1150.10">
    <property type="entry name" value="Aspartate Aminotransferase, domain 1"/>
    <property type="match status" value="1"/>
</dbReference>
<proteinExistence type="inferred from homology"/>
<name>B9LPQ6_HALLT</name>
<accession>B9LPQ6</accession>
<dbReference type="eggNOG" id="arCOG00082">
    <property type="taxonomic scope" value="Archaea"/>
</dbReference>
<reference evidence="8 9" key="1">
    <citation type="journal article" date="2016" name="Stand. Genomic Sci.">
        <title>Complete genome sequence of the Antarctic Halorubrum lacusprofundi type strain ACAM 34.</title>
        <authorList>
            <person name="Anderson I.J."/>
            <person name="DasSarma P."/>
            <person name="Lucas S."/>
            <person name="Copeland A."/>
            <person name="Lapidus A."/>
            <person name="Del Rio T.G."/>
            <person name="Tice H."/>
            <person name="Dalin E."/>
            <person name="Bruce D.C."/>
            <person name="Goodwin L."/>
            <person name="Pitluck S."/>
            <person name="Sims D."/>
            <person name="Brettin T.S."/>
            <person name="Detter J.C."/>
            <person name="Han C.S."/>
            <person name="Larimer F."/>
            <person name="Hauser L."/>
            <person name="Land M."/>
            <person name="Ivanova N."/>
            <person name="Richardson P."/>
            <person name="Cavicchioli R."/>
            <person name="DasSarma S."/>
            <person name="Woese C.R."/>
            <person name="Kyrpides N.C."/>
        </authorList>
    </citation>
    <scope>NUCLEOTIDE SEQUENCE [LARGE SCALE GENOMIC DNA]</scope>
    <source>
        <strain evidence="9">ATCC 49239 / DSM 5036 / JCM 8891 / ACAM 34</strain>
    </source>
</reference>
<sequence length="388" mass="42257">MSDASALTKQEDDAPDVGELTPPDRTLMGPGPSDVHPRVLKGMSTPLVGHLDPSFVEIMDEVQELLRYTFRTDNQWTIPVSGTGSASMEAAIGNLVEPGDTMLVPTNGYFGGRMKSMAERAGGEVVEVSAPWGEPLDPVDVERAFDEHQPDVFGFVHAETSTGVLQPNVPELTDIAHDHDALVIADSVTSLGGVELRVDEWDIDVAYSGPQKCLSCPPGASPLTLNDRAMDKVLGREERPRSWYLDLSLLEGYWGDDRSYHHTAPISNVYALREALRLVAEEGIEARWARHRAVAGDLKAGLQDLGLEMNAPDEYWLPSLNAVRVPDGIDDGAVIDHLLEEYDLEIASGLGDLEGDIWRIGCMGYSARPKNVEYVLAALEDALGQQGF</sequence>
<dbReference type="GO" id="GO:0019265">
    <property type="term" value="P:glycine biosynthetic process, by transamination of glyoxylate"/>
    <property type="evidence" value="ECO:0007669"/>
    <property type="project" value="TreeGrafter"/>
</dbReference>
<evidence type="ECO:0000256" key="1">
    <source>
        <dbReference type="ARBA" id="ARBA00001933"/>
    </source>
</evidence>
<dbReference type="PIRSF" id="PIRSF000524">
    <property type="entry name" value="SPT"/>
    <property type="match status" value="1"/>
</dbReference>
<comment type="similarity">
    <text evidence="2">Belongs to the class-V pyridoxal-phosphate-dependent aminotransferase family.</text>
</comment>
<feature type="region of interest" description="Disordered" evidence="6">
    <location>
        <begin position="1"/>
        <end position="32"/>
    </location>
</feature>
<evidence type="ECO:0000256" key="4">
    <source>
        <dbReference type="ARBA" id="ARBA00022679"/>
    </source>
</evidence>
<dbReference type="GO" id="GO:0004760">
    <property type="term" value="F:L-serine-pyruvate transaminase activity"/>
    <property type="evidence" value="ECO:0007669"/>
    <property type="project" value="TreeGrafter"/>
</dbReference>
<dbReference type="Pfam" id="PF00266">
    <property type="entry name" value="Aminotran_5"/>
    <property type="match status" value="1"/>
</dbReference>
<dbReference type="GO" id="GO:0008453">
    <property type="term" value="F:alanine-glyoxylate transaminase activity"/>
    <property type="evidence" value="ECO:0007669"/>
    <property type="project" value="UniProtKB-EC"/>
</dbReference>
<dbReference type="HOGENOM" id="CLU_027686_0_0_2"/>
<dbReference type="InterPro" id="IPR000192">
    <property type="entry name" value="Aminotrans_V_dom"/>
</dbReference>
<dbReference type="EMBL" id="CP001365">
    <property type="protein sequence ID" value="ACM57344.1"/>
    <property type="molecule type" value="Genomic_DNA"/>
</dbReference>
<dbReference type="SUPFAM" id="SSF53383">
    <property type="entry name" value="PLP-dependent transferases"/>
    <property type="match status" value="1"/>
</dbReference>
<keyword evidence="3 8" id="KW-0032">Aminotransferase</keyword>
<dbReference type="AlphaFoldDB" id="B9LPQ6"/>
<dbReference type="InterPro" id="IPR015424">
    <property type="entry name" value="PyrdxlP-dep_Trfase"/>
</dbReference>
<keyword evidence="9" id="KW-1185">Reference proteome</keyword>
<dbReference type="RefSeq" id="WP_015910480.1">
    <property type="nucleotide sequence ID" value="NC_012029.1"/>
</dbReference>
<protein>
    <submittedName>
        <fullName evidence="8">Aminotransferase class V</fullName>
        <ecNumber evidence="8">2.6.1.44</ecNumber>
    </submittedName>
</protein>
<dbReference type="CDD" id="cd06451">
    <property type="entry name" value="AGAT_like"/>
    <property type="match status" value="1"/>
</dbReference>
<keyword evidence="4 8" id="KW-0808">Transferase</keyword>
<dbReference type="GeneID" id="7399637"/>
<dbReference type="Proteomes" id="UP000000740">
    <property type="component" value="Chromosome 1"/>
</dbReference>
<evidence type="ECO:0000256" key="2">
    <source>
        <dbReference type="ARBA" id="ARBA00009236"/>
    </source>
</evidence>
<dbReference type="InterPro" id="IPR024169">
    <property type="entry name" value="SP_NH2Trfase/AEP_transaminase"/>
</dbReference>
<comment type="cofactor">
    <cofactor evidence="1">
        <name>pyridoxal 5'-phosphate</name>
        <dbReference type="ChEBI" id="CHEBI:597326"/>
    </cofactor>
</comment>
<evidence type="ECO:0000256" key="5">
    <source>
        <dbReference type="ARBA" id="ARBA00022898"/>
    </source>
</evidence>
<evidence type="ECO:0000313" key="8">
    <source>
        <dbReference type="EMBL" id="ACM57344.1"/>
    </source>
</evidence>
<keyword evidence="5" id="KW-0663">Pyridoxal phosphate</keyword>
<gene>
    <name evidence="8" type="ordered locus">Hlac_1765</name>
</gene>